<protein>
    <submittedName>
        <fullName evidence="1">Uncharacterized protein</fullName>
    </submittedName>
</protein>
<dbReference type="Proteomes" id="UP000231878">
    <property type="component" value="Unassembled WGS sequence"/>
</dbReference>
<accession>A0AAX0U402</accession>
<organism evidence="1 2">
    <name type="scientific">Burkholderia pseudomallei</name>
    <name type="common">Pseudomonas pseudomallei</name>
    <dbReference type="NCBI Taxonomy" id="28450"/>
    <lineage>
        <taxon>Bacteria</taxon>
        <taxon>Pseudomonadati</taxon>
        <taxon>Pseudomonadota</taxon>
        <taxon>Betaproteobacteria</taxon>
        <taxon>Burkholderiales</taxon>
        <taxon>Burkholderiaceae</taxon>
        <taxon>Burkholderia</taxon>
        <taxon>pseudomallei group</taxon>
    </lineage>
</organism>
<sequence length="62" mass="7018">MTDALLRRTARETSSAFDSRDARRFSAMYAGCALSGVRRRCVVYRRAVRRTCAKRACRAMGV</sequence>
<reference evidence="1 2" key="1">
    <citation type="submission" date="2017-11" db="EMBL/GenBank/DDBJ databases">
        <title>Molecular characterization of Burkholderia pseudomallei and closely related isolates from Vietnam.</title>
        <authorList>
            <person name="Ustinov D.V."/>
            <person name="Antonov A.S."/>
            <person name="Avdusheva E.F."/>
            <person name="Shpak I.M."/>
            <person name="Zakharova I.B."/>
            <person name="Thi L.A."/>
            <person name="Teteryatnikova N."/>
            <person name="Lopasteyskaya Y.A."/>
            <person name="Kuzyutina J.A."/>
            <person name="Ngo T.N."/>
            <person name="Victorov D.V."/>
        </authorList>
    </citation>
    <scope>NUCLEOTIDE SEQUENCE [LARGE SCALE GENOMIC DNA]</scope>
    <source>
        <strain evidence="1 2">V1512</strain>
    </source>
</reference>
<proteinExistence type="predicted"/>
<dbReference type="AlphaFoldDB" id="A0AAX0U402"/>
<name>A0AAX0U402_BURPE</name>
<evidence type="ECO:0000313" key="2">
    <source>
        <dbReference type="Proteomes" id="UP000231878"/>
    </source>
</evidence>
<dbReference type="EMBL" id="PHRB01000037">
    <property type="protein sequence ID" value="PJO62972.1"/>
    <property type="molecule type" value="Genomic_DNA"/>
</dbReference>
<comment type="caution">
    <text evidence="1">The sequence shown here is derived from an EMBL/GenBank/DDBJ whole genome shotgun (WGS) entry which is preliminary data.</text>
</comment>
<gene>
    <name evidence="1" type="ORF">CWD88_28320</name>
</gene>
<evidence type="ECO:0000313" key="1">
    <source>
        <dbReference type="EMBL" id="PJO62972.1"/>
    </source>
</evidence>